<organism evidence="1">
    <name type="scientific">Arundo donax</name>
    <name type="common">Giant reed</name>
    <name type="synonym">Donax arundinaceus</name>
    <dbReference type="NCBI Taxonomy" id="35708"/>
    <lineage>
        <taxon>Eukaryota</taxon>
        <taxon>Viridiplantae</taxon>
        <taxon>Streptophyta</taxon>
        <taxon>Embryophyta</taxon>
        <taxon>Tracheophyta</taxon>
        <taxon>Spermatophyta</taxon>
        <taxon>Magnoliopsida</taxon>
        <taxon>Liliopsida</taxon>
        <taxon>Poales</taxon>
        <taxon>Poaceae</taxon>
        <taxon>PACMAD clade</taxon>
        <taxon>Arundinoideae</taxon>
        <taxon>Arundineae</taxon>
        <taxon>Arundo</taxon>
    </lineage>
</organism>
<dbReference type="EMBL" id="GBRH01245904">
    <property type="protein sequence ID" value="JAD51991.1"/>
    <property type="molecule type" value="Transcribed_RNA"/>
</dbReference>
<reference evidence="1" key="2">
    <citation type="journal article" date="2015" name="Data Brief">
        <title>Shoot transcriptome of the giant reed, Arundo donax.</title>
        <authorList>
            <person name="Barrero R.A."/>
            <person name="Guerrero F.D."/>
            <person name="Moolhuijzen P."/>
            <person name="Goolsby J.A."/>
            <person name="Tidwell J."/>
            <person name="Bellgard S.E."/>
            <person name="Bellgard M.I."/>
        </authorList>
    </citation>
    <scope>NUCLEOTIDE SEQUENCE</scope>
    <source>
        <tissue evidence="1">Shoot tissue taken approximately 20 cm above the soil surface</tissue>
    </source>
</reference>
<evidence type="ECO:0000313" key="1">
    <source>
        <dbReference type="EMBL" id="JAD51991.1"/>
    </source>
</evidence>
<reference evidence="1" key="1">
    <citation type="submission" date="2014-09" db="EMBL/GenBank/DDBJ databases">
        <authorList>
            <person name="Magalhaes I.L.F."/>
            <person name="Oliveira U."/>
            <person name="Santos F.R."/>
            <person name="Vidigal T.H.D.A."/>
            <person name="Brescovit A.D."/>
            <person name="Santos A.J."/>
        </authorList>
    </citation>
    <scope>NUCLEOTIDE SEQUENCE</scope>
    <source>
        <tissue evidence="1">Shoot tissue taken approximately 20 cm above the soil surface</tissue>
    </source>
</reference>
<sequence length="54" mass="6160">MKGIAQSGLILELCSGILGRKRWRVVAVLLREIYGCGLNWFGVARSKDRRDLVW</sequence>
<name>A0A0A9NA96_ARUDO</name>
<accession>A0A0A9NA96</accession>
<protein>
    <submittedName>
        <fullName evidence="1">Uncharacterized protein</fullName>
    </submittedName>
</protein>
<dbReference type="AlphaFoldDB" id="A0A0A9NA96"/>
<proteinExistence type="predicted"/>